<dbReference type="Proteomes" id="UP001589896">
    <property type="component" value="Unassembled WGS sequence"/>
</dbReference>
<keyword evidence="1" id="KW-1133">Transmembrane helix</keyword>
<feature type="transmembrane region" description="Helical" evidence="1">
    <location>
        <begin position="107"/>
        <end position="131"/>
    </location>
</feature>
<evidence type="ECO:0000256" key="1">
    <source>
        <dbReference type="SAM" id="Phobius"/>
    </source>
</evidence>
<keyword evidence="1" id="KW-0812">Transmembrane</keyword>
<evidence type="ECO:0000313" key="3">
    <source>
        <dbReference type="Proteomes" id="UP001589896"/>
    </source>
</evidence>
<keyword evidence="1" id="KW-0472">Membrane</keyword>
<proteinExistence type="predicted"/>
<sequence length="244" mass="24340">MTTPLRSPLPVSSASDSAGPVRDERRLLFSGVLFGVANLAGLIFIVAFMATTHPPMDATPVEAAIGFRDAGLMVGIGTFLAMLGLPLGLLFLGGLGSVLRRTGDGPLVGAAVSAGIASFLIPAMGSLVSAISPAIGAADTSAAAGAVVKAIDGVMPMSVALGGFPRAVLLLAVVVLLARVGLAGRGLKVSGYAIAVLGLVGTGTFILQPLFGIASISSLLFAGWVTVLALVLRRRTAAPAISRA</sequence>
<comment type="caution">
    <text evidence="2">The sequence shown here is derived from an EMBL/GenBank/DDBJ whole genome shotgun (WGS) entry which is preliminary data.</text>
</comment>
<feature type="transmembrane region" description="Helical" evidence="1">
    <location>
        <begin position="27"/>
        <end position="50"/>
    </location>
</feature>
<keyword evidence="3" id="KW-1185">Reference proteome</keyword>
<evidence type="ECO:0008006" key="4">
    <source>
        <dbReference type="Google" id="ProtNLM"/>
    </source>
</evidence>
<organism evidence="2 3">
    <name type="scientific">Lysobacter korlensis</name>
    <dbReference type="NCBI Taxonomy" id="553636"/>
    <lineage>
        <taxon>Bacteria</taxon>
        <taxon>Pseudomonadati</taxon>
        <taxon>Pseudomonadota</taxon>
        <taxon>Gammaproteobacteria</taxon>
        <taxon>Lysobacterales</taxon>
        <taxon>Lysobacteraceae</taxon>
        <taxon>Lysobacter</taxon>
    </lineage>
</organism>
<feature type="transmembrane region" description="Helical" evidence="1">
    <location>
        <begin position="163"/>
        <end position="182"/>
    </location>
</feature>
<protein>
    <recommendedName>
        <fullName evidence="4">DUF4386 family protein</fullName>
    </recommendedName>
</protein>
<reference evidence="2 3" key="1">
    <citation type="submission" date="2024-09" db="EMBL/GenBank/DDBJ databases">
        <authorList>
            <person name="Sun Q."/>
            <person name="Mori K."/>
        </authorList>
    </citation>
    <scope>NUCLEOTIDE SEQUENCE [LARGE SCALE GENOMIC DNA]</scope>
    <source>
        <strain evidence="2 3">KCTC 23076</strain>
    </source>
</reference>
<feature type="transmembrane region" description="Helical" evidence="1">
    <location>
        <begin position="213"/>
        <end position="232"/>
    </location>
</feature>
<feature type="transmembrane region" description="Helical" evidence="1">
    <location>
        <begin position="70"/>
        <end position="95"/>
    </location>
</feature>
<gene>
    <name evidence="2" type="ORF">ACFFGH_12195</name>
</gene>
<feature type="transmembrane region" description="Helical" evidence="1">
    <location>
        <begin position="189"/>
        <end position="207"/>
    </location>
</feature>
<dbReference type="RefSeq" id="WP_386668593.1">
    <property type="nucleotide sequence ID" value="NZ_JBHLTG010000002.1"/>
</dbReference>
<name>A0ABV6RP70_9GAMM</name>
<dbReference type="EMBL" id="JBHLTG010000002">
    <property type="protein sequence ID" value="MFC0678601.1"/>
    <property type="molecule type" value="Genomic_DNA"/>
</dbReference>
<evidence type="ECO:0000313" key="2">
    <source>
        <dbReference type="EMBL" id="MFC0678601.1"/>
    </source>
</evidence>
<accession>A0ABV6RP70</accession>